<dbReference type="PROSITE" id="PS51186">
    <property type="entry name" value="GNAT"/>
    <property type="match status" value="1"/>
</dbReference>
<dbReference type="InterPro" id="IPR016181">
    <property type="entry name" value="Acyl_CoA_acyltransferase"/>
</dbReference>
<dbReference type="SUPFAM" id="SSF55729">
    <property type="entry name" value="Acyl-CoA N-acyltransferases (Nat)"/>
    <property type="match status" value="1"/>
</dbReference>
<accession>A0A401FNQ5</accession>
<dbReference type="GO" id="GO:0016747">
    <property type="term" value="F:acyltransferase activity, transferring groups other than amino-acyl groups"/>
    <property type="evidence" value="ECO:0007669"/>
    <property type="project" value="InterPro"/>
</dbReference>
<dbReference type="Pfam" id="PF00583">
    <property type="entry name" value="Acetyltransf_1"/>
    <property type="match status" value="1"/>
</dbReference>
<dbReference type="OrthoDB" id="9805924at2"/>
<evidence type="ECO:0000313" key="2">
    <source>
        <dbReference type="EMBL" id="GAY73851.1"/>
    </source>
</evidence>
<organism evidence="2 3">
    <name type="scientific">Lentilactobacillus kosonis</name>
    <dbReference type="NCBI Taxonomy" id="2810561"/>
    <lineage>
        <taxon>Bacteria</taxon>
        <taxon>Bacillati</taxon>
        <taxon>Bacillota</taxon>
        <taxon>Bacilli</taxon>
        <taxon>Lactobacillales</taxon>
        <taxon>Lactobacillaceae</taxon>
        <taxon>Lentilactobacillus</taxon>
    </lineage>
</organism>
<dbReference type="AlphaFoldDB" id="A0A401FNQ5"/>
<dbReference type="InterPro" id="IPR000182">
    <property type="entry name" value="GNAT_dom"/>
</dbReference>
<evidence type="ECO:0000259" key="1">
    <source>
        <dbReference type="PROSITE" id="PS51186"/>
    </source>
</evidence>
<comment type="caution">
    <text evidence="2">The sequence shown here is derived from an EMBL/GenBank/DDBJ whole genome shotgun (WGS) entry which is preliminary data.</text>
</comment>
<evidence type="ECO:0000313" key="3">
    <source>
        <dbReference type="Proteomes" id="UP000286974"/>
    </source>
</evidence>
<dbReference type="Gene3D" id="3.40.630.30">
    <property type="match status" value="1"/>
</dbReference>
<dbReference type="Proteomes" id="UP000286974">
    <property type="component" value="Unassembled WGS sequence"/>
</dbReference>
<keyword evidence="3" id="KW-1185">Reference proteome</keyword>
<protein>
    <submittedName>
        <fullName evidence="2">Acetyltransferase, GNAT family</fullName>
    </submittedName>
</protein>
<sequence length="166" mass="18434">MTENTKSTLTFTDINEVRPLIVDLFESLWGSDEMILSSGTYNINNLNGLVAHEGDDIVGIVTYEIKSNLVEIVSLNSFSDETGIGTSLLEQVKQIAKDHNLNAIHIITTNDNVQAQQLYEYLGFSAIDVIEGAVDEARKIKPDIPLIADNALEIHDEILYELKLTK</sequence>
<gene>
    <name evidence="2" type="ORF">NBRC111893_1997</name>
</gene>
<proteinExistence type="predicted"/>
<dbReference type="RefSeq" id="WP_125008643.1">
    <property type="nucleotide sequence ID" value="NZ_BEXA01000004.1"/>
</dbReference>
<dbReference type="CDD" id="cd04301">
    <property type="entry name" value="NAT_SF"/>
    <property type="match status" value="1"/>
</dbReference>
<keyword evidence="2" id="KW-0808">Transferase</keyword>
<name>A0A401FNQ5_9LACO</name>
<feature type="domain" description="N-acetyltransferase" evidence="1">
    <location>
        <begin position="9"/>
        <end position="165"/>
    </location>
</feature>
<dbReference type="EMBL" id="BEXA01000004">
    <property type="protein sequence ID" value="GAY73851.1"/>
    <property type="molecule type" value="Genomic_DNA"/>
</dbReference>
<reference evidence="2 3" key="1">
    <citation type="submission" date="2017-11" db="EMBL/GenBank/DDBJ databases">
        <title>Draft Genome Sequence of Lactobacillus curieae NBRC 111893 isolated from Koso, a Japanese sugar-Vegetable Fermented Beverage.</title>
        <authorList>
            <person name="Chiou T.Y."/>
            <person name="Oshima K."/>
            <person name="Suda W."/>
            <person name="Hattori M."/>
            <person name="Takahashi T."/>
        </authorList>
    </citation>
    <scope>NUCLEOTIDE SEQUENCE [LARGE SCALE GENOMIC DNA]</scope>
    <source>
        <strain evidence="2 3">NBRC111893</strain>
    </source>
</reference>